<keyword evidence="3" id="KW-1185">Reference proteome</keyword>
<evidence type="ECO:0000313" key="2">
    <source>
        <dbReference type="EMBL" id="ESP88692.1"/>
    </source>
</evidence>
<dbReference type="Pfam" id="PF19109">
    <property type="entry name" value="DUF5796"/>
    <property type="match status" value="1"/>
</dbReference>
<name>V4IZV9_9EURY</name>
<accession>V4IZV9</accession>
<evidence type="ECO:0000313" key="3">
    <source>
        <dbReference type="Proteomes" id="UP000017840"/>
    </source>
</evidence>
<dbReference type="EMBL" id="ASGZ01000026">
    <property type="protein sequence ID" value="ESP88692.1"/>
    <property type="molecule type" value="Genomic_DNA"/>
</dbReference>
<gene>
    <name evidence="2" type="ORF">K933_07573</name>
</gene>
<dbReference type="Proteomes" id="UP000017840">
    <property type="component" value="Unassembled WGS sequence"/>
</dbReference>
<sequence>MSAAKSDVAPATVSVALREGGVEVEYLDGRETFYHGVPERVAGTLTTAPGKQTHVLVTDPTETEGVLMYVNDRKTADEILEDSGVGRVILDEGETEELFPGVTVRRPGGQRTAVEADPEVARGRVFVFAEDDWSERSYELVNDEADESEADGEAGADEGGDGTAGDGHADGRGSAGDAAGERDSDGGGADA</sequence>
<dbReference type="eggNOG" id="arCOG04608">
    <property type="taxonomic scope" value="Archaea"/>
</dbReference>
<reference evidence="2 3" key="1">
    <citation type="journal article" date="2013" name="Genome Announc.">
        <title>Draft Genome Sequence of 'Candidatus Halobonum tyrrellensis' Strain G22, Isolated from the Hypersaline Waters of Lake Tyrrell, Australia.</title>
        <authorList>
            <person name="Ugalde J.A."/>
            <person name="Narasingarao P."/>
            <person name="Kuo S."/>
            <person name="Podell S."/>
            <person name="Allen E.E."/>
        </authorList>
    </citation>
    <scope>NUCLEOTIDE SEQUENCE [LARGE SCALE GENOMIC DNA]</scope>
    <source>
        <strain evidence="2 3">G22</strain>
    </source>
</reference>
<feature type="region of interest" description="Disordered" evidence="1">
    <location>
        <begin position="136"/>
        <end position="191"/>
    </location>
</feature>
<feature type="compositionally biased region" description="Acidic residues" evidence="1">
    <location>
        <begin position="141"/>
        <end position="160"/>
    </location>
</feature>
<evidence type="ECO:0000256" key="1">
    <source>
        <dbReference type="SAM" id="MobiDB-lite"/>
    </source>
</evidence>
<comment type="caution">
    <text evidence="2">The sequence shown here is derived from an EMBL/GenBank/DDBJ whole genome shotgun (WGS) entry which is preliminary data.</text>
</comment>
<dbReference type="PATRIC" id="fig|1324957.4.peg.1535"/>
<dbReference type="AlphaFoldDB" id="V4IZV9"/>
<protein>
    <submittedName>
        <fullName evidence="2">Uncharacterized protein</fullName>
    </submittedName>
</protein>
<proteinExistence type="predicted"/>
<dbReference type="STRING" id="1324957.K933_07573"/>
<dbReference type="InterPro" id="IPR043814">
    <property type="entry name" value="DUF5796"/>
</dbReference>
<organism evidence="2 3">
    <name type="scientific">Candidatus Halobonum tyrrellensis G22</name>
    <dbReference type="NCBI Taxonomy" id="1324957"/>
    <lineage>
        <taxon>Archaea</taxon>
        <taxon>Methanobacteriati</taxon>
        <taxon>Methanobacteriota</taxon>
        <taxon>Stenosarchaea group</taxon>
        <taxon>Halobacteria</taxon>
        <taxon>Halobacteriales</taxon>
        <taxon>Haloferacaceae</taxon>
        <taxon>Candidatus Halobonum</taxon>
    </lineage>
</organism>